<dbReference type="OrthoDB" id="1683411at2"/>
<reference evidence="1 2" key="1">
    <citation type="submission" date="2018-11" db="EMBL/GenBank/DDBJ databases">
        <title>Genomic Encyclopedia of Type Strains, Phase IV (KMG-IV): sequencing the most valuable type-strain genomes for metagenomic binning, comparative biology and taxonomic classification.</title>
        <authorList>
            <person name="Goeker M."/>
        </authorList>
    </citation>
    <scope>NUCLEOTIDE SEQUENCE [LARGE SCALE GENOMIC DNA]</scope>
    <source>
        <strain evidence="1 2">DSM 26537</strain>
    </source>
</reference>
<evidence type="ECO:0000313" key="2">
    <source>
        <dbReference type="Proteomes" id="UP000273083"/>
    </source>
</evidence>
<evidence type="ECO:0008006" key="3">
    <source>
        <dbReference type="Google" id="ProtNLM"/>
    </source>
</evidence>
<dbReference type="EMBL" id="RJVG01000019">
    <property type="protein sequence ID" value="ROR21918.1"/>
    <property type="molecule type" value="Genomic_DNA"/>
</dbReference>
<sequence>MKFNNITDIEKFFSIIDSCKGTVELVSQEGDRLNLKSKLTQYVSLAKVFSDGTIDNLEIIAYEPEDVEKLMEFMIRG</sequence>
<organism evidence="1 2">
    <name type="scientific">Mobilisporobacter senegalensis</name>
    <dbReference type="NCBI Taxonomy" id="1329262"/>
    <lineage>
        <taxon>Bacteria</taxon>
        <taxon>Bacillati</taxon>
        <taxon>Bacillota</taxon>
        <taxon>Clostridia</taxon>
        <taxon>Lachnospirales</taxon>
        <taxon>Lachnospiraceae</taxon>
        <taxon>Mobilisporobacter</taxon>
    </lineage>
</organism>
<proteinExistence type="predicted"/>
<comment type="caution">
    <text evidence="1">The sequence shown here is derived from an EMBL/GenBank/DDBJ whole genome shotgun (WGS) entry which is preliminary data.</text>
</comment>
<name>A0A3N1X7I0_9FIRM</name>
<gene>
    <name evidence="1" type="ORF">EDD66_11928</name>
</gene>
<evidence type="ECO:0000313" key="1">
    <source>
        <dbReference type="EMBL" id="ROR21918.1"/>
    </source>
</evidence>
<protein>
    <recommendedName>
        <fullName evidence="3">Polya polymerase</fullName>
    </recommendedName>
</protein>
<dbReference type="AlphaFoldDB" id="A0A3N1X7I0"/>
<accession>A0A3N1X7I0</accession>
<keyword evidence="2" id="KW-1185">Reference proteome</keyword>
<dbReference type="RefSeq" id="WP_123610976.1">
    <property type="nucleotide sequence ID" value="NZ_RJVG01000019.1"/>
</dbReference>
<dbReference type="Proteomes" id="UP000273083">
    <property type="component" value="Unassembled WGS sequence"/>
</dbReference>